<feature type="compositionally biased region" description="Low complexity" evidence="1">
    <location>
        <begin position="368"/>
        <end position="379"/>
    </location>
</feature>
<dbReference type="PANTHER" id="PTHR31787">
    <property type="entry name" value="G-PROTEIN-COUPLED RECEPTOR GPCR FAMILY PROTEIN"/>
    <property type="match status" value="1"/>
</dbReference>
<feature type="transmembrane region" description="Helical" evidence="2">
    <location>
        <begin position="49"/>
        <end position="71"/>
    </location>
</feature>
<evidence type="ECO:0000313" key="3">
    <source>
        <dbReference type="EMBL" id="CAG8505136.1"/>
    </source>
</evidence>
<comment type="caution">
    <text evidence="3">The sequence shown here is derived from an EMBL/GenBank/DDBJ whole genome shotgun (WGS) entry which is preliminary data.</text>
</comment>
<dbReference type="OrthoDB" id="26203at2759"/>
<feature type="compositionally biased region" description="Basic and acidic residues" evidence="1">
    <location>
        <begin position="810"/>
        <end position="825"/>
    </location>
</feature>
<protein>
    <submittedName>
        <fullName evidence="3">10447_t:CDS:1</fullName>
    </submittedName>
</protein>
<feature type="compositionally biased region" description="Polar residues" evidence="1">
    <location>
        <begin position="652"/>
        <end position="673"/>
    </location>
</feature>
<feature type="region of interest" description="Disordered" evidence="1">
    <location>
        <begin position="324"/>
        <end position="418"/>
    </location>
</feature>
<keyword evidence="2" id="KW-0472">Membrane</keyword>
<feature type="region of interest" description="Disordered" evidence="1">
    <location>
        <begin position="804"/>
        <end position="825"/>
    </location>
</feature>
<dbReference type="AlphaFoldDB" id="A0A9N9F2P8"/>
<gene>
    <name evidence="3" type="ORF">AGERDE_LOCUS4452</name>
</gene>
<feature type="transmembrane region" description="Helical" evidence="2">
    <location>
        <begin position="83"/>
        <end position="102"/>
    </location>
</feature>
<evidence type="ECO:0000313" key="4">
    <source>
        <dbReference type="Proteomes" id="UP000789831"/>
    </source>
</evidence>
<dbReference type="InterPro" id="IPR050949">
    <property type="entry name" value="GPCR_Fz/Smo-like"/>
</dbReference>
<accession>A0A9N9F2P8</accession>
<sequence length="873" mass="96718">MNNTDGKCPGPLLPSYGKNLDNCLDDCCLPCPFPNNFYQEGALDRAYKIFSSLGIISFFLMLFLAVTFIVLPSAKRNPTTKQLLLPFVLSVCIFTFEGFFTVQQRKSQISIRANWRSESHVKDSNIRSSMTETQRKFSEIKMIFMMQWRALLGGLLMLVLYLFDSIYFVHLYPTRIDTSEDWFLSWRDCIYNNSQDECASKASGHLPSYSVAIFMLFLNRCAGILIFIIFAAKKGFLTEIYQVITGQPPSSNLVGSRSVGRHSTTLVINDSNSRPRSIALSEKRISSFHWGTSEPAPIPLSLSTRKITDNIALQQIQTKLPAPLPFDEISNNLGPPPRSPLNSKTYSLNDSTRSNSPTPTHGSCARASSTIIPISPKSPNRMSFPIENPPEISHSSRSSVSSGHNSSNDQSTPEWLTPFKSHNLHAPSMARASFGLVDSPPDSAGDIRHISITGPVSQKTIESHENLHVPDKDTNTRSSEIIDVHLEIQSDASTSFKSNDERDLKENEEEIKKDDGERTLTFGHEEEEIWDPLNLNVVSSENTNEAGFLTEIYQVITGQPPSSNLVGSRSVGRHSTTLVINDSNSRPRSIALSEKRISSFHWGTSEPAPIPLSLSTRKITDNIALQQIQTKLPAPLPFDEISNNLGPPPRSPLNSKTYSLNDSTRSNSPTPTHGSCARASSTIIPISPKSPNRMSFPIENPPEISHSSRSSVSSGHNSSNDQSTPEWLTPFKSHNLHAPSMARASFGLVDSPPDSAGDIRHISITGPVSQKTIESHENLHVPDKDTNTRSSEIIDVHLEIQSDASTSFKSNDERDLKENEEEIKKDDGERTLTFGHEEEEIWDPLNLNVVSSENTNEAGEKVVAIQIPDNNNQ</sequence>
<dbReference type="EMBL" id="CAJVPL010000512">
    <property type="protein sequence ID" value="CAG8505136.1"/>
    <property type="molecule type" value="Genomic_DNA"/>
</dbReference>
<feature type="compositionally biased region" description="Low complexity" evidence="1">
    <location>
        <begin position="680"/>
        <end position="691"/>
    </location>
</feature>
<evidence type="ECO:0000256" key="2">
    <source>
        <dbReference type="SAM" id="Phobius"/>
    </source>
</evidence>
<feature type="compositionally biased region" description="Low complexity" evidence="1">
    <location>
        <begin position="705"/>
        <end position="723"/>
    </location>
</feature>
<keyword evidence="2" id="KW-0812">Transmembrane</keyword>
<keyword evidence="4" id="KW-1185">Reference proteome</keyword>
<feature type="compositionally biased region" description="Polar residues" evidence="1">
    <location>
        <begin position="340"/>
        <end position="361"/>
    </location>
</feature>
<name>A0A9N9F2P8_9GLOM</name>
<proteinExistence type="predicted"/>
<dbReference type="Proteomes" id="UP000789831">
    <property type="component" value="Unassembled WGS sequence"/>
</dbReference>
<feature type="transmembrane region" description="Helical" evidence="2">
    <location>
        <begin position="150"/>
        <end position="172"/>
    </location>
</feature>
<dbReference type="PANTHER" id="PTHR31787:SF15">
    <property type="entry name" value="FRIZZLED AND SMOOTHENED-LIKE PROTEIN P-RELATED"/>
    <property type="match status" value="1"/>
</dbReference>
<keyword evidence="2" id="KW-1133">Transmembrane helix</keyword>
<feature type="transmembrane region" description="Helical" evidence="2">
    <location>
        <begin position="209"/>
        <end position="232"/>
    </location>
</feature>
<evidence type="ECO:0000256" key="1">
    <source>
        <dbReference type="SAM" id="MobiDB-lite"/>
    </source>
</evidence>
<reference evidence="3" key="1">
    <citation type="submission" date="2021-06" db="EMBL/GenBank/DDBJ databases">
        <authorList>
            <person name="Kallberg Y."/>
            <person name="Tangrot J."/>
            <person name="Rosling A."/>
        </authorList>
    </citation>
    <scope>NUCLEOTIDE SEQUENCE</scope>
    <source>
        <strain evidence="3">MT106</strain>
    </source>
</reference>
<dbReference type="Gene3D" id="1.20.1070.10">
    <property type="entry name" value="Rhodopsin 7-helix transmembrane proteins"/>
    <property type="match status" value="1"/>
</dbReference>
<feature type="region of interest" description="Disordered" evidence="1">
    <location>
        <begin position="636"/>
        <end position="730"/>
    </location>
</feature>
<organism evidence="3 4">
    <name type="scientific">Ambispora gerdemannii</name>
    <dbReference type="NCBI Taxonomy" id="144530"/>
    <lineage>
        <taxon>Eukaryota</taxon>
        <taxon>Fungi</taxon>
        <taxon>Fungi incertae sedis</taxon>
        <taxon>Mucoromycota</taxon>
        <taxon>Glomeromycotina</taxon>
        <taxon>Glomeromycetes</taxon>
        <taxon>Archaeosporales</taxon>
        <taxon>Ambisporaceae</taxon>
        <taxon>Ambispora</taxon>
    </lineage>
</organism>
<feature type="compositionally biased region" description="Low complexity" evidence="1">
    <location>
        <begin position="393"/>
        <end position="411"/>
    </location>
</feature>